<dbReference type="InParanoid" id="F9XJ48"/>
<feature type="compositionally biased region" description="Basic residues" evidence="1">
    <location>
        <begin position="175"/>
        <end position="186"/>
    </location>
</feature>
<dbReference type="eggNOG" id="ENOG502S837">
    <property type="taxonomic scope" value="Eukaryota"/>
</dbReference>
<dbReference type="KEGG" id="ztr:MYCGRDRAFT_95576"/>
<dbReference type="PANTHER" id="PTHR38703:SF1">
    <property type="entry name" value="ALLERGEN"/>
    <property type="match status" value="1"/>
</dbReference>
<proteinExistence type="predicted"/>
<feature type="region of interest" description="Disordered" evidence="1">
    <location>
        <begin position="89"/>
        <end position="222"/>
    </location>
</feature>
<dbReference type="EMBL" id="CM001204">
    <property type="protein sequence ID" value="EGP84778.1"/>
    <property type="molecule type" value="Genomic_DNA"/>
</dbReference>
<feature type="region of interest" description="Disordered" evidence="1">
    <location>
        <begin position="491"/>
        <end position="534"/>
    </location>
</feature>
<protein>
    <submittedName>
        <fullName evidence="2">Uncharacterized protein</fullName>
    </submittedName>
</protein>
<evidence type="ECO:0000256" key="1">
    <source>
        <dbReference type="SAM" id="MobiDB-lite"/>
    </source>
</evidence>
<name>F9XJ48_ZYMTI</name>
<dbReference type="OrthoDB" id="5325276at2759"/>
<feature type="region of interest" description="Disordered" evidence="1">
    <location>
        <begin position="1"/>
        <end position="21"/>
    </location>
</feature>
<dbReference type="RefSeq" id="XP_003849802.1">
    <property type="nucleotide sequence ID" value="XM_003849754.1"/>
</dbReference>
<reference evidence="2 3" key="1">
    <citation type="journal article" date="2011" name="PLoS Genet.">
        <title>Finished genome of the fungal wheat pathogen Mycosphaerella graminicola reveals dispensome structure, chromosome plasticity, and stealth pathogenesis.</title>
        <authorList>
            <person name="Goodwin S.B."/>
            <person name="Ben M'barek S."/>
            <person name="Dhillon B."/>
            <person name="Wittenberg A.H.J."/>
            <person name="Crane C.F."/>
            <person name="Hane J.K."/>
            <person name="Foster A.J."/>
            <person name="Van der Lee T.A.J."/>
            <person name="Grimwood J."/>
            <person name="Aerts A."/>
            <person name="Antoniw J."/>
            <person name="Bailey A."/>
            <person name="Bluhm B."/>
            <person name="Bowler J."/>
            <person name="Bristow J."/>
            <person name="van der Burgt A."/>
            <person name="Canto-Canche B."/>
            <person name="Churchill A.C.L."/>
            <person name="Conde-Ferraez L."/>
            <person name="Cools H.J."/>
            <person name="Coutinho P.M."/>
            <person name="Csukai M."/>
            <person name="Dehal P."/>
            <person name="De Wit P."/>
            <person name="Donzelli B."/>
            <person name="van de Geest H.C."/>
            <person name="van Ham R.C.H.J."/>
            <person name="Hammond-Kosack K.E."/>
            <person name="Henrissat B."/>
            <person name="Kilian A."/>
            <person name="Kobayashi A.K."/>
            <person name="Koopmann E."/>
            <person name="Kourmpetis Y."/>
            <person name="Kuzniar A."/>
            <person name="Lindquist E."/>
            <person name="Lombard V."/>
            <person name="Maliepaard C."/>
            <person name="Martins N."/>
            <person name="Mehrabi R."/>
            <person name="Nap J.P.H."/>
            <person name="Ponomarenko A."/>
            <person name="Rudd J.J."/>
            <person name="Salamov A."/>
            <person name="Schmutz J."/>
            <person name="Schouten H.J."/>
            <person name="Shapiro H."/>
            <person name="Stergiopoulos I."/>
            <person name="Torriani S.F.F."/>
            <person name="Tu H."/>
            <person name="de Vries R.P."/>
            <person name="Waalwijk C."/>
            <person name="Ware S.B."/>
            <person name="Wiebenga A."/>
            <person name="Zwiers L.-H."/>
            <person name="Oliver R.P."/>
            <person name="Grigoriev I.V."/>
            <person name="Kema G.H.J."/>
        </authorList>
    </citation>
    <scope>NUCLEOTIDE SEQUENCE [LARGE SCALE GENOMIC DNA]</scope>
    <source>
        <strain evidence="3">CBS 115943 / IPO323</strain>
    </source>
</reference>
<feature type="compositionally biased region" description="Basic and acidic residues" evidence="1">
    <location>
        <begin position="249"/>
        <end position="258"/>
    </location>
</feature>
<accession>F9XJ48</accession>
<keyword evidence="3" id="KW-1185">Reference proteome</keyword>
<feature type="compositionally biased region" description="Basic and acidic residues" evidence="1">
    <location>
        <begin position="517"/>
        <end position="530"/>
    </location>
</feature>
<gene>
    <name evidence="2" type="ORF">MYCGRDRAFT_95576</name>
</gene>
<organism evidence="2 3">
    <name type="scientific">Zymoseptoria tritici (strain CBS 115943 / IPO323)</name>
    <name type="common">Speckled leaf blotch fungus</name>
    <name type="synonym">Septoria tritici</name>
    <dbReference type="NCBI Taxonomy" id="336722"/>
    <lineage>
        <taxon>Eukaryota</taxon>
        <taxon>Fungi</taxon>
        <taxon>Dikarya</taxon>
        <taxon>Ascomycota</taxon>
        <taxon>Pezizomycotina</taxon>
        <taxon>Dothideomycetes</taxon>
        <taxon>Dothideomycetidae</taxon>
        <taxon>Mycosphaerellales</taxon>
        <taxon>Mycosphaerellaceae</taxon>
        <taxon>Zymoseptoria</taxon>
    </lineage>
</organism>
<evidence type="ECO:0000313" key="3">
    <source>
        <dbReference type="Proteomes" id="UP000008062"/>
    </source>
</evidence>
<dbReference type="HOGENOM" id="CLU_452847_0_0_1"/>
<feature type="compositionally biased region" description="Basic and acidic residues" evidence="1">
    <location>
        <begin position="112"/>
        <end position="150"/>
    </location>
</feature>
<dbReference type="PANTHER" id="PTHR38703">
    <property type="entry name" value="CHROMOSOME 8, WHOLE GENOME SHOTGUN SEQUENCE"/>
    <property type="match status" value="1"/>
</dbReference>
<sequence>MSPPSPPPPPPLAYPDRNPPPLPPLDTITIIMTALEIRPALHIHNNPRLLLLRGRGTCGGNLRSGLCAPSGAMSADTNDPYSESVATWNIDHHTPPSTIRLVAPEPAGRSPAVDDTRRSIDAHTRHFETSPESEPRRSLTHKRSLEDLRSVAESSPSPEPADSHHTGSMGFLRRALSRGREKRHSRKVSEADQKALSEVPRLSKDEKHAYTNGNTKDLPLRGRAAEQQYQPKEYTLNAKADPPVQPHATEQELSHQPRDLASNSPTDPPTPDALGPEFAHLASPSAPDQLNTLARLPSDIDISNTVDTTTHTSYAPAVVHEVVQPKVHEIVTQEITREIHNHDIYHRVLPVLEFEVLPARHYVQVPGADGKLGLRELGVEEIPGGRAVAEGLNRAIADAVRAFDPRAVVSHPTASSPDKSRATPSAPIIPAVFTARRFEGTDGDMRQWTDEMGVKRSEQTWVHAPTLERDRDWVIDGTKGERGVEMHFWHEGTSPEHGRRNGGAVGGTEGLGGKVIGGREKTTDPSREGAKLSGTQPVVGSVFEEGKVVNRRGEEVEHAAVPNGGGREGGGREGLNGVVGREELPMRKHGENGSLEVGVGTAI</sequence>
<dbReference type="AlphaFoldDB" id="F9XJ48"/>
<dbReference type="Proteomes" id="UP000008062">
    <property type="component" value="Chromosome 9"/>
</dbReference>
<dbReference type="GeneID" id="13402599"/>
<evidence type="ECO:0000313" key="2">
    <source>
        <dbReference type="EMBL" id="EGP84778.1"/>
    </source>
</evidence>
<feature type="compositionally biased region" description="Basic and acidic residues" evidence="1">
    <location>
        <begin position="187"/>
        <end position="209"/>
    </location>
</feature>
<feature type="compositionally biased region" description="Gly residues" evidence="1">
    <location>
        <begin position="501"/>
        <end position="516"/>
    </location>
</feature>
<feature type="region of interest" description="Disordered" evidence="1">
    <location>
        <begin position="235"/>
        <end position="291"/>
    </location>
</feature>